<dbReference type="EMBL" id="VSSQ01006759">
    <property type="protein sequence ID" value="MPM33770.1"/>
    <property type="molecule type" value="Genomic_DNA"/>
</dbReference>
<name>A0A644YYT8_9ZZZZ</name>
<comment type="caution">
    <text evidence="1">The sequence shown here is derived from an EMBL/GenBank/DDBJ whole genome shotgun (WGS) entry which is preliminary data.</text>
</comment>
<evidence type="ECO:0000313" key="1">
    <source>
        <dbReference type="EMBL" id="MPM33770.1"/>
    </source>
</evidence>
<organism evidence="1">
    <name type="scientific">bioreactor metagenome</name>
    <dbReference type="NCBI Taxonomy" id="1076179"/>
    <lineage>
        <taxon>unclassified sequences</taxon>
        <taxon>metagenomes</taxon>
        <taxon>ecological metagenomes</taxon>
    </lineage>
</organism>
<gene>
    <name evidence="1" type="ORF">SDC9_80349</name>
</gene>
<reference evidence="1" key="1">
    <citation type="submission" date="2019-08" db="EMBL/GenBank/DDBJ databases">
        <authorList>
            <person name="Kucharzyk K."/>
            <person name="Murdoch R.W."/>
            <person name="Higgins S."/>
            <person name="Loffler F."/>
        </authorList>
    </citation>
    <scope>NUCLEOTIDE SEQUENCE</scope>
</reference>
<accession>A0A644YYT8</accession>
<sequence length="290" mass="33610">MQIQNPRPRLVRAFRPGLKFDLSRSERLLHTCQGKKTCQVDPSLFLPSFSIPRPSFSVPRPSFRRPPPLLQKRFCITKGIKLYLSIPNTGNMSHWLEDAERSAAGRKPSEKEERIRQKMLKVQENYNGVKEQYHAFISGLYTLVNRANTLPGERRKLFGMIDGRPRASKLDNQMNLFSSSRKLEPRKLFGFMPPLFPAQMRLVRAVFISVSDKPGMISIEFKEKRSRKRRDNGIHEHYRGGIHVLHSFKAENLSQELSLEIIDWLAFSAELKDLSYIHSHTGKIRIINTE</sequence>
<dbReference type="AlphaFoldDB" id="A0A644YYT8"/>
<proteinExistence type="predicted"/>
<protein>
    <submittedName>
        <fullName evidence="1">Uncharacterized protein</fullName>
    </submittedName>
</protein>